<organism evidence="2 3">
    <name type="scientific">Paracoccus liaowanqingii</name>
    <dbReference type="NCBI Taxonomy" id="2560053"/>
    <lineage>
        <taxon>Bacteria</taxon>
        <taxon>Pseudomonadati</taxon>
        <taxon>Pseudomonadota</taxon>
        <taxon>Alphaproteobacteria</taxon>
        <taxon>Rhodobacterales</taxon>
        <taxon>Paracoccaceae</taxon>
        <taxon>Paracoccus</taxon>
    </lineage>
</organism>
<dbReference type="RefSeq" id="WP_135816282.1">
    <property type="nucleotide sequence ID" value="NZ_SRPG01000014.1"/>
</dbReference>
<dbReference type="AlphaFoldDB" id="A0A4Z1CRS1"/>
<accession>A0A4Z1CRS1</accession>
<gene>
    <name evidence="2" type="ORF">E4L95_02705</name>
</gene>
<dbReference type="OrthoDB" id="7754877at2"/>
<dbReference type="Proteomes" id="UP000297972">
    <property type="component" value="Unassembled WGS sequence"/>
</dbReference>
<proteinExistence type="predicted"/>
<feature type="compositionally biased region" description="Low complexity" evidence="1">
    <location>
        <begin position="145"/>
        <end position="158"/>
    </location>
</feature>
<evidence type="ECO:0000256" key="1">
    <source>
        <dbReference type="SAM" id="MobiDB-lite"/>
    </source>
</evidence>
<dbReference type="EMBL" id="SRPG01000014">
    <property type="protein sequence ID" value="TGN68048.1"/>
    <property type="molecule type" value="Genomic_DNA"/>
</dbReference>
<reference evidence="2 3" key="1">
    <citation type="submission" date="2019-03" db="EMBL/GenBank/DDBJ databases">
        <authorList>
            <person name="Li J."/>
        </authorList>
    </citation>
    <scope>NUCLEOTIDE SEQUENCE [LARGE SCALE GENOMIC DNA]</scope>
    <source>
        <strain evidence="2 3">3058</strain>
    </source>
</reference>
<feature type="region of interest" description="Disordered" evidence="1">
    <location>
        <begin position="127"/>
        <end position="177"/>
    </location>
</feature>
<name>A0A4Z1CRS1_9RHOB</name>
<evidence type="ECO:0000313" key="3">
    <source>
        <dbReference type="Proteomes" id="UP000297972"/>
    </source>
</evidence>
<protein>
    <submittedName>
        <fullName evidence="2">Uncharacterized protein</fullName>
    </submittedName>
</protein>
<sequence length="1161" mass="122229">MTYDEVMAAARRADAAGEASDARRLLEIASLLPDRPQRGANQTAPASGQTPSPMNVYEVEADGQIYEIDAPVEAAVGRAVQDIRAGTAAMPSATPQSTPDMVEAELFDGTILEFPQGTDPAVIDRAARQETQTRRQPSPGIRVEPSSAAPAQGQAAGPWDKYAPPAPAASGPWDKYAPQFGAQAAPQAASGLVEVEIPDGRILEFPAGTSQDVMRGAIQELLAKEGPAKPALVDAATGQALPMPTTPPAYYDGSVAQAAPQAAALPQANTPAEDADFWSWAGDLATDVAGSTARGLRKGVSNIVGAPVELVNASPMLGNLLPGEQGMAPMSDNPVGGAQWVDELMRGGLEGVSEPIVPDYQPQTTAGRFASRVGEEVGAAAVPVAGAMGKAASLTADAARTAVPAIDAARRMNPIARTFVEPMLANRGRTLRREGAFAAAAGTGAQAANEMVTPDGEGTWWSDVLGSIGGMTALGTTKAIGGLGKHVGGAVRGDPAMMEDVAGQIVSSRIIDNSSEMQSAYAQGGRMAVNPEQLARRLENPSRAELAFPGYKADIADRAQDPGISVLAYNTNTVLPGSAAARRNSNAEVVDDWFTASAPEGNASELRAALGRGAQQRIGAATDEAAGVSRAFDSALSDITPQRGPVDRGYAIRSGLETRAEAEKATIADLYGQIDGTLPIDAAALRQRMDSVTQGLPMNDRLRFRPAEADVPAQLPDQAPVSEAMSIRSGLSSDIRATDNPQQRRIAGQYLDEVDDYIRSALPEDQRALMDQAKTARLDYGRRFEDRGAVPDIIRETGRGQYRMPDEVVAGRVTSGPTDYQAVMREAGSDPAARRAVADQIRDEALQANAIRSPDALARFVRDRNFALQDFPEVRNALERAGTSKQTMEAAQATAKQLERNLAPGGPSAAGQYLKYDDTGTRQAIKTAWNSAQPERAIRDLLDVAGDTPATRAAAKAALWEEVKGVGQLSARTETGEDGVTRWSGRKLQQRLNDPRFARTAEILWEDNPEHLSNVRAAADALAGAEGSLRAKAPGSSGTAQALNGKYDASLSMTSIASRMRSVNRGQLSPTIAIVDVASTALRNRAGKVQAKAIDEMLARAINDPEFAAALLRKHNPADEAAMKRAFLGKFGVRIPTVANILAGDDSDDDDPFAQMMGTAR</sequence>
<feature type="region of interest" description="Disordered" evidence="1">
    <location>
        <begin position="30"/>
        <end position="53"/>
    </location>
</feature>
<evidence type="ECO:0000313" key="2">
    <source>
        <dbReference type="EMBL" id="TGN68048.1"/>
    </source>
</evidence>
<keyword evidence="3" id="KW-1185">Reference proteome</keyword>
<feature type="compositionally biased region" description="Polar residues" evidence="1">
    <location>
        <begin position="39"/>
        <end position="53"/>
    </location>
</feature>
<comment type="caution">
    <text evidence="2">The sequence shown here is derived from an EMBL/GenBank/DDBJ whole genome shotgun (WGS) entry which is preliminary data.</text>
</comment>